<organism evidence="2 3">
    <name type="scientific">Gracilimonas sediminicola</name>
    <dbReference type="NCBI Taxonomy" id="2952158"/>
    <lineage>
        <taxon>Bacteria</taxon>
        <taxon>Pseudomonadati</taxon>
        <taxon>Balneolota</taxon>
        <taxon>Balneolia</taxon>
        <taxon>Balneolales</taxon>
        <taxon>Balneolaceae</taxon>
        <taxon>Gracilimonas</taxon>
    </lineage>
</organism>
<feature type="signal peptide" evidence="1">
    <location>
        <begin position="1"/>
        <end position="23"/>
    </location>
</feature>
<evidence type="ECO:0000313" key="3">
    <source>
        <dbReference type="Proteomes" id="UP001139125"/>
    </source>
</evidence>
<keyword evidence="1" id="KW-0732">Signal</keyword>
<gene>
    <name evidence="2" type="ORF">NM125_03865</name>
</gene>
<accession>A0A9X2L1V9</accession>
<evidence type="ECO:0008006" key="4">
    <source>
        <dbReference type="Google" id="ProtNLM"/>
    </source>
</evidence>
<dbReference type="PROSITE" id="PS51257">
    <property type="entry name" value="PROKAR_LIPOPROTEIN"/>
    <property type="match status" value="1"/>
</dbReference>
<keyword evidence="3" id="KW-1185">Reference proteome</keyword>
<feature type="chain" id="PRO_5040745622" description="EF-hand domain-containing protein" evidence="1">
    <location>
        <begin position="24"/>
        <end position="212"/>
    </location>
</feature>
<evidence type="ECO:0000313" key="2">
    <source>
        <dbReference type="EMBL" id="MCP9290720.1"/>
    </source>
</evidence>
<reference evidence="2" key="1">
    <citation type="submission" date="2022-06" db="EMBL/GenBank/DDBJ databases">
        <title>Gracilimonas sp. CAU 1638 isolated from sea sediment.</title>
        <authorList>
            <person name="Kim W."/>
        </authorList>
    </citation>
    <scope>NUCLEOTIDE SEQUENCE</scope>
    <source>
        <strain evidence="2">CAU 1638</strain>
    </source>
</reference>
<dbReference type="AlphaFoldDB" id="A0A9X2L1V9"/>
<dbReference type="Proteomes" id="UP001139125">
    <property type="component" value="Unassembled WGS sequence"/>
</dbReference>
<name>A0A9X2L1V9_9BACT</name>
<sequence length="212" mass="24619">MKFKAKFSFLLLAGLLFVGCSSSKDLPTRTDFSFEFDQNTYHIISISAPSGEGYNYLIQYENDESVLRSMDTNQDGIIDLVQYGDISLEEANTIYTFGIQVAIEQQKFKARKDKRIFIHTEENLEYTLQTFGFYTDLLYNKFEITNLTTADEELFFDMDADGELDTIEQSDRTLEDAQEIYQRILQIGINRDMVVFRFDKFIVLIIPQEKAS</sequence>
<evidence type="ECO:0000256" key="1">
    <source>
        <dbReference type="SAM" id="SignalP"/>
    </source>
</evidence>
<dbReference type="EMBL" id="JANDBC010000001">
    <property type="protein sequence ID" value="MCP9290720.1"/>
    <property type="molecule type" value="Genomic_DNA"/>
</dbReference>
<dbReference type="RefSeq" id="WP_255133048.1">
    <property type="nucleotide sequence ID" value="NZ_JANDBC010000001.1"/>
</dbReference>
<proteinExistence type="predicted"/>
<protein>
    <recommendedName>
        <fullName evidence="4">EF-hand domain-containing protein</fullName>
    </recommendedName>
</protein>
<comment type="caution">
    <text evidence="2">The sequence shown here is derived from an EMBL/GenBank/DDBJ whole genome shotgun (WGS) entry which is preliminary data.</text>
</comment>